<feature type="transmembrane region" description="Helical" evidence="7">
    <location>
        <begin position="258"/>
        <end position="277"/>
    </location>
</feature>
<dbReference type="NCBIfam" id="TIGR00797">
    <property type="entry name" value="matE"/>
    <property type="match status" value="1"/>
</dbReference>
<evidence type="ECO:0000256" key="1">
    <source>
        <dbReference type="ARBA" id="ARBA00004651"/>
    </source>
</evidence>
<dbReference type="PIRSF" id="PIRSF006603">
    <property type="entry name" value="DinF"/>
    <property type="match status" value="1"/>
</dbReference>
<evidence type="ECO:0000313" key="8">
    <source>
        <dbReference type="EMBL" id="PRY82239.1"/>
    </source>
</evidence>
<feature type="transmembrane region" description="Helical" evidence="7">
    <location>
        <begin position="134"/>
        <end position="154"/>
    </location>
</feature>
<feature type="transmembrane region" description="Helical" evidence="7">
    <location>
        <begin position="419"/>
        <end position="440"/>
    </location>
</feature>
<protein>
    <submittedName>
        <fullName evidence="8">Putative MATE family efflux protein</fullName>
    </submittedName>
</protein>
<feature type="transmembrane region" description="Helical" evidence="7">
    <location>
        <begin position="315"/>
        <end position="340"/>
    </location>
</feature>
<evidence type="ECO:0000256" key="5">
    <source>
        <dbReference type="ARBA" id="ARBA00022989"/>
    </source>
</evidence>
<feature type="transmembrane region" description="Helical" evidence="7">
    <location>
        <begin position="62"/>
        <end position="82"/>
    </location>
</feature>
<dbReference type="InterPro" id="IPR047135">
    <property type="entry name" value="YsiQ"/>
</dbReference>
<dbReference type="EMBL" id="PVTO01000014">
    <property type="protein sequence ID" value="PRY82239.1"/>
    <property type="molecule type" value="Genomic_DNA"/>
</dbReference>
<dbReference type="GO" id="GO:0042910">
    <property type="term" value="F:xenobiotic transmembrane transporter activity"/>
    <property type="evidence" value="ECO:0007669"/>
    <property type="project" value="InterPro"/>
</dbReference>
<dbReference type="CDD" id="cd13134">
    <property type="entry name" value="MATE_like_8"/>
    <property type="match status" value="1"/>
</dbReference>
<keyword evidence="6 7" id="KW-0472">Membrane</keyword>
<evidence type="ECO:0000256" key="7">
    <source>
        <dbReference type="SAM" id="Phobius"/>
    </source>
</evidence>
<dbReference type="OrthoDB" id="9806302at2"/>
<dbReference type="GO" id="GO:0005886">
    <property type="term" value="C:plasma membrane"/>
    <property type="evidence" value="ECO:0007669"/>
    <property type="project" value="UniProtKB-SubCell"/>
</dbReference>
<evidence type="ECO:0000256" key="2">
    <source>
        <dbReference type="ARBA" id="ARBA00022448"/>
    </source>
</evidence>
<reference evidence="8 9" key="1">
    <citation type="submission" date="2018-03" db="EMBL/GenBank/DDBJ databases">
        <title>Genomic Encyclopedia of Archaeal and Bacterial Type Strains, Phase II (KMG-II): from individual species to whole genera.</title>
        <authorList>
            <person name="Goeker M."/>
        </authorList>
    </citation>
    <scope>NUCLEOTIDE SEQUENCE [LARGE SCALE GENOMIC DNA]</scope>
    <source>
        <strain evidence="8 9">DSM 13175</strain>
    </source>
</reference>
<comment type="subcellular location">
    <subcellularLocation>
        <location evidence="1">Cell membrane</location>
        <topology evidence="1">Multi-pass membrane protein</topology>
    </subcellularLocation>
</comment>
<dbReference type="InterPro" id="IPR048279">
    <property type="entry name" value="MdtK-like"/>
</dbReference>
<name>A0A2T0W6B9_9LACT</name>
<dbReference type="Proteomes" id="UP000238205">
    <property type="component" value="Unassembled WGS sequence"/>
</dbReference>
<keyword evidence="4 7" id="KW-0812">Transmembrane</keyword>
<sequence>MIKGITLENPSSARRYMFMITWPIFIEVFLQMLMKMTDVFMLSFVSDQAVAAIGVVNQLMTFMFVMFNFTAMGAGVVVSQYVGAGDKDGVRKTIASAISINLLFGLAVSLFVGFNRHFLLNLFALEAELFAYANSYAMIVGFALFAQALILTVSSILQAMGYTKDVMISVLIMNVLNVFGNYVFIFGALGFPRIGVTGVALSTAVVRIIIMIGMLMLLFKRMPVKIPLKSFFNLKKKYAAKILGIGIPSAGEQLSYNVSQIVLTIMITTLGATALATRVYSNTFLSVLVIFSMSIAKGMQIFIGQLVGARKQDEAYHYMFTGLKFAVIVTIIIGSLFAIFGRQIFGFFSDDPGIIALGSSILFIELLLQPARTGNLVIISALRAAGDAKFPVMIGVTVMWAVMVPLAYLFGIVLGLGLPGIWCAMLIDEWIRSLLMFFRWKQKRWMNKRLVSPSL</sequence>
<dbReference type="RefSeq" id="WP_106193895.1">
    <property type="nucleotide sequence ID" value="NZ_PVTO01000014.1"/>
</dbReference>
<keyword evidence="9" id="KW-1185">Reference proteome</keyword>
<evidence type="ECO:0000256" key="4">
    <source>
        <dbReference type="ARBA" id="ARBA00022692"/>
    </source>
</evidence>
<feature type="transmembrane region" description="Helical" evidence="7">
    <location>
        <begin position="283"/>
        <end position="303"/>
    </location>
</feature>
<evidence type="ECO:0000313" key="9">
    <source>
        <dbReference type="Proteomes" id="UP000238205"/>
    </source>
</evidence>
<gene>
    <name evidence="8" type="ORF">CLV38_11435</name>
</gene>
<accession>A0A2T0W6B9</accession>
<dbReference type="AlphaFoldDB" id="A0A2T0W6B9"/>
<dbReference type="PANTHER" id="PTHR42925:SF1">
    <property type="entry name" value="VIRULENCE FACTOR MVIN"/>
    <property type="match status" value="1"/>
</dbReference>
<keyword evidence="5 7" id="KW-1133">Transmembrane helix</keyword>
<feature type="transmembrane region" description="Helical" evidence="7">
    <location>
        <begin position="16"/>
        <end position="34"/>
    </location>
</feature>
<evidence type="ECO:0000256" key="6">
    <source>
        <dbReference type="ARBA" id="ARBA00023136"/>
    </source>
</evidence>
<dbReference type="InterPro" id="IPR002528">
    <property type="entry name" value="MATE_fam"/>
</dbReference>
<dbReference type="Pfam" id="PF01554">
    <property type="entry name" value="MatE"/>
    <property type="match status" value="2"/>
</dbReference>
<feature type="transmembrane region" description="Helical" evidence="7">
    <location>
        <begin position="352"/>
        <end position="369"/>
    </location>
</feature>
<proteinExistence type="predicted"/>
<evidence type="ECO:0000256" key="3">
    <source>
        <dbReference type="ARBA" id="ARBA00022475"/>
    </source>
</evidence>
<dbReference type="GO" id="GO:0015297">
    <property type="term" value="F:antiporter activity"/>
    <property type="evidence" value="ECO:0007669"/>
    <property type="project" value="InterPro"/>
</dbReference>
<keyword evidence="3" id="KW-1003">Cell membrane</keyword>
<feature type="transmembrane region" description="Helical" evidence="7">
    <location>
        <begin position="94"/>
        <end position="114"/>
    </location>
</feature>
<organism evidence="8 9">
    <name type="scientific">Alkalibacterium olivapovliticus</name>
    <dbReference type="NCBI Taxonomy" id="99907"/>
    <lineage>
        <taxon>Bacteria</taxon>
        <taxon>Bacillati</taxon>
        <taxon>Bacillota</taxon>
        <taxon>Bacilli</taxon>
        <taxon>Lactobacillales</taxon>
        <taxon>Carnobacteriaceae</taxon>
        <taxon>Alkalibacterium</taxon>
    </lineage>
</organism>
<feature type="transmembrane region" description="Helical" evidence="7">
    <location>
        <begin position="194"/>
        <end position="219"/>
    </location>
</feature>
<comment type="caution">
    <text evidence="8">The sequence shown here is derived from an EMBL/GenBank/DDBJ whole genome shotgun (WGS) entry which is preliminary data.</text>
</comment>
<keyword evidence="2" id="KW-0813">Transport</keyword>
<dbReference type="PANTHER" id="PTHR42925">
    <property type="entry name" value="MULTIDRUG AND TOXIN EFFLUX PROTEIN MATE FAMILY"/>
    <property type="match status" value="1"/>
</dbReference>
<feature type="transmembrane region" description="Helical" evidence="7">
    <location>
        <begin position="166"/>
        <end position="188"/>
    </location>
</feature>
<feature type="transmembrane region" description="Helical" evidence="7">
    <location>
        <begin position="390"/>
        <end position="413"/>
    </location>
</feature>